<evidence type="ECO:0000256" key="9">
    <source>
        <dbReference type="ARBA" id="ARBA00023049"/>
    </source>
</evidence>
<dbReference type="PRINTS" id="PR00756">
    <property type="entry name" value="ALADIPTASE"/>
</dbReference>
<keyword evidence="7 13" id="KW-0862">Zinc</keyword>
<dbReference type="Pfam" id="PF17900">
    <property type="entry name" value="Peptidase_M1_N"/>
    <property type="match status" value="1"/>
</dbReference>
<keyword evidence="21" id="KW-1185">Reference proteome</keyword>
<dbReference type="PANTHER" id="PTHR11533">
    <property type="entry name" value="PROTEASE M1 ZINC METALLOPROTEASE"/>
    <property type="match status" value="1"/>
</dbReference>
<feature type="compositionally biased region" description="Basic and acidic residues" evidence="15">
    <location>
        <begin position="852"/>
        <end position="884"/>
    </location>
</feature>
<evidence type="ECO:0000256" key="12">
    <source>
        <dbReference type="PIRSR" id="PIRSR634016-1"/>
    </source>
</evidence>
<dbReference type="Gene3D" id="2.60.40.1910">
    <property type="match status" value="1"/>
</dbReference>
<evidence type="ECO:0000259" key="18">
    <source>
        <dbReference type="Pfam" id="PF11838"/>
    </source>
</evidence>
<dbReference type="OrthoDB" id="10031169at2759"/>
<feature type="active site" description="Proton acceptor" evidence="12">
    <location>
        <position position="394"/>
    </location>
</feature>
<dbReference type="GO" id="GO:0005737">
    <property type="term" value="C:cytoplasm"/>
    <property type="evidence" value="ECO:0007669"/>
    <property type="project" value="TreeGrafter"/>
</dbReference>
<dbReference type="PANTHER" id="PTHR11533:SF299">
    <property type="entry name" value="AMINOPEPTIDASE"/>
    <property type="match status" value="1"/>
</dbReference>
<keyword evidence="9" id="KW-0482">Metalloprotease</keyword>
<keyword evidence="11" id="KW-0325">Glycoprotein</keyword>
<feature type="transmembrane region" description="Helical" evidence="16">
    <location>
        <begin position="65"/>
        <end position="83"/>
    </location>
</feature>
<reference evidence="20 21" key="1">
    <citation type="submission" date="2016-08" db="EMBL/GenBank/DDBJ databases">
        <title>A Parts List for Fungal Cellulosomes Revealed by Comparative Genomics.</title>
        <authorList>
            <consortium name="DOE Joint Genome Institute"/>
            <person name="Haitjema C.H."/>
            <person name="Gilmore S.P."/>
            <person name="Henske J.K."/>
            <person name="Solomon K.V."/>
            <person name="De Groot R."/>
            <person name="Kuo A."/>
            <person name="Mondo S.J."/>
            <person name="Salamov A.A."/>
            <person name="Labutti K."/>
            <person name="Zhao Z."/>
            <person name="Chiniquy J."/>
            <person name="Barry K."/>
            <person name="Brewer H.M."/>
            <person name="Purvine S.O."/>
            <person name="Wright A.T."/>
            <person name="Boxma B."/>
            <person name="Van Alen T."/>
            <person name="Hackstein J.H."/>
            <person name="Baker S.E."/>
            <person name="Grigoriev I.V."/>
            <person name="O'Malley M.A."/>
        </authorList>
    </citation>
    <scope>NUCLEOTIDE SEQUENCE [LARGE SCALE GENOMIC DNA]</scope>
    <source>
        <strain evidence="20 21">G1</strain>
    </source>
</reference>
<dbReference type="FunFam" id="2.60.40.1730:FF:000002">
    <property type="entry name" value="Aminopeptidase"/>
    <property type="match status" value="1"/>
</dbReference>
<evidence type="ECO:0000256" key="16">
    <source>
        <dbReference type="SAM" id="Phobius"/>
    </source>
</evidence>
<evidence type="ECO:0000259" key="17">
    <source>
        <dbReference type="Pfam" id="PF01433"/>
    </source>
</evidence>
<keyword evidence="6" id="KW-0378">Hydrolase</keyword>
<dbReference type="InterPro" id="IPR034016">
    <property type="entry name" value="M1_APN-typ"/>
</dbReference>
<evidence type="ECO:0000256" key="7">
    <source>
        <dbReference type="ARBA" id="ARBA00022833"/>
    </source>
</evidence>
<evidence type="ECO:0000313" key="20">
    <source>
        <dbReference type="EMBL" id="ORY39726.1"/>
    </source>
</evidence>
<dbReference type="FunFam" id="1.10.390.10:FF:000016">
    <property type="entry name" value="Glutamyl aminopeptidase"/>
    <property type="match status" value="1"/>
</dbReference>
<evidence type="ECO:0000256" key="15">
    <source>
        <dbReference type="SAM" id="MobiDB-lite"/>
    </source>
</evidence>
<dbReference type="InterPro" id="IPR024571">
    <property type="entry name" value="ERAP1-like_C_dom"/>
</dbReference>
<dbReference type="InterPro" id="IPR014782">
    <property type="entry name" value="Peptidase_M1_dom"/>
</dbReference>
<proteinExistence type="inferred from homology"/>
<dbReference type="STRING" id="1754190.A0A1Y2BYB2"/>
<dbReference type="GO" id="GO:0005615">
    <property type="term" value="C:extracellular space"/>
    <property type="evidence" value="ECO:0007669"/>
    <property type="project" value="TreeGrafter"/>
</dbReference>
<dbReference type="InterPro" id="IPR042097">
    <property type="entry name" value="Aminopeptidase_N-like_N_sf"/>
</dbReference>
<evidence type="ECO:0000256" key="6">
    <source>
        <dbReference type="ARBA" id="ARBA00022801"/>
    </source>
</evidence>
<evidence type="ECO:0000256" key="5">
    <source>
        <dbReference type="ARBA" id="ARBA00022723"/>
    </source>
</evidence>
<dbReference type="Gene3D" id="2.60.40.1730">
    <property type="entry name" value="tricorn interacting facor f3 domain"/>
    <property type="match status" value="1"/>
</dbReference>
<keyword evidence="4 16" id="KW-0812">Transmembrane</keyword>
<dbReference type="Pfam" id="PF01433">
    <property type="entry name" value="Peptidase_M1"/>
    <property type="match status" value="1"/>
</dbReference>
<evidence type="ECO:0000256" key="2">
    <source>
        <dbReference type="ARBA" id="ARBA00010136"/>
    </source>
</evidence>
<feature type="site" description="Transition state stabilizer" evidence="14">
    <location>
        <position position="479"/>
    </location>
</feature>
<evidence type="ECO:0000256" key="14">
    <source>
        <dbReference type="PIRSR" id="PIRSR634016-4"/>
    </source>
</evidence>
<evidence type="ECO:0000256" key="3">
    <source>
        <dbReference type="ARBA" id="ARBA00022670"/>
    </source>
</evidence>
<evidence type="ECO:0000256" key="13">
    <source>
        <dbReference type="PIRSR" id="PIRSR634016-3"/>
    </source>
</evidence>
<feature type="domain" description="Aminopeptidase N-like N-terminal" evidence="19">
    <location>
        <begin position="103"/>
        <end position="287"/>
    </location>
</feature>
<accession>A0A1Y2BYB2</accession>
<feature type="binding site" evidence="13">
    <location>
        <position position="393"/>
    </location>
    <ligand>
        <name>Zn(2+)</name>
        <dbReference type="ChEBI" id="CHEBI:29105"/>
        <note>catalytic</note>
    </ligand>
</feature>
<keyword evidence="10 16" id="KW-0472">Membrane</keyword>
<feature type="domain" description="ERAP1-like C-terminal" evidence="18">
    <location>
        <begin position="658"/>
        <end position="780"/>
    </location>
</feature>
<dbReference type="Gene3D" id="1.25.50.20">
    <property type="match status" value="2"/>
</dbReference>
<dbReference type="SUPFAM" id="SSF55486">
    <property type="entry name" value="Metalloproteases ('zincins'), catalytic domain"/>
    <property type="match status" value="1"/>
</dbReference>
<dbReference type="GO" id="GO:0016020">
    <property type="term" value="C:membrane"/>
    <property type="evidence" value="ECO:0007669"/>
    <property type="project" value="UniProtKB-SubCell"/>
</dbReference>
<feature type="domain" description="Peptidase M1 membrane alanine aminopeptidase" evidence="17">
    <location>
        <begin position="321"/>
        <end position="553"/>
    </location>
</feature>
<evidence type="ECO:0000256" key="10">
    <source>
        <dbReference type="ARBA" id="ARBA00023136"/>
    </source>
</evidence>
<dbReference type="GO" id="GO:0042277">
    <property type="term" value="F:peptide binding"/>
    <property type="evidence" value="ECO:0007669"/>
    <property type="project" value="TreeGrafter"/>
</dbReference>
<evidence type="ECO:0000256" key="11">
    <source>
        <dbReference type="ARBA" id="ARBA00023180"/>
    </source>
</evidence>
<dbReference type="InterPro" id="IPR001930">
    <property type="entry name" value="Peptidase_M1"/>
</dbReference>
<dbReference type="AlphaFoldDB" id="A0A1Y2BYB2"/>
<comment type="subcellular location">
    <subcellularLocation>
        <location evidence="1">Membrane</location>
        <topology evidence="1">Single-pass membrane protein</topology>
    </subcellularLocation>
</comment>
<comment type="similarity">
    <text evidence="2">Belongs to the peptidase M1 family.</text>
</comment>
<protein>
    <recommendedName>
        <fullName evidence="22">Aminopeptidase</fullName>
    </recommendedName>
</protein>
<keyword evidence="3" id="KW-0645">Protease</keyword>
<evidence type="ECO:0000256" key="4">
    <source>
        <dbReference type="ARBA" id="ARBA00022692"/>
    </source>
</evidence>
<dbReference type="GO" id="GO:0006508">
    <property type="term" value="P:proteolysis"/>
    <property type="evidence" value="ECO:0007669"/>
    <property type="project" value="UniProtKB-KW"/>
</dbReference>
<evidence type="ECO:0000256" key="8">
    <source>
        <dbReference type="ARBA" id="ARBA00022989"/>
    </source>
</evidence>
<comment type="caution">
    <text evidence="20">The sequence shown here is derived from an EMBL/GenBank/DDBJ whole genome shotgun (WGS) entry which is preliminary data.</text>
</comment>
<dbReference type="InterPro" id="IPR027268">
    <property type="entry name" value="Peptidase_M4/M1_CTD_sf"/>
</dbReference>
<comment type="cofactor">
    <cofactor evidence="13">
        <name>Zn(2+)</name>
        <dbReference type="ChEBI" id="CHEBI:29105"/>
    </cofactor>
    <text evidence="13">Binds 1 zinc ion per subunit.</text>
</comment>
<keyword evidence="5 13" id="KW-0479">Metal-binding</keyword>
<feature type="binding site" evidence="13">
    <location>
        <position position="416"/>
    </location>
    <ligand>
        <name>Zn(2+)</name>
        <dbReference type="ChEBI" id="CHEBI:29105"/>
        <note>catalytic</note>
    </ligand>
</feature>
<dbReference type="SUPFAM" id="SSF63737">
    <property type="entry name" value="Leukotriene A4 hydrolase N-terminal domain"/>
    <property type="match status" value="1"/>
</dbReference>
<feature type="compositionally biased region" description="Acidic residues" evidence="15">
    <location>
        <begin position="805"/>
        <end position="825"/>
    </location>
</feature>
<evidence type="ECO:0000313" key="21">
    <source>
        <dbReference type="Proteomes" id="UP000193920"/>
    </source>
</evidence>
<dbReference type="CDD" id="cd09601">
    <property type="entry name" value="M1_APN-Q_like"/>
    <property type="match status" value="1"/>
</dbReference>
<evidence type="ECO:0008006" key="22">
    <source>
        <dbReference type="Google" id="ProtNLM"/>
    </source>
</evidence>
<feature type="binding site" evidence="13">
    <location>
        <position position="397"/>
    </location>
    <ligand>
        <name>Zn(2+)</name>
        <dbReference type="ChEBI" id="CHEBI:29105"/>
        <note>catalytic</note>
    </ligand>
</feature>
<dbReference type="Proteomes" id="UP000193920">
    <property type="component" value="Unassembled WGS sequence"/>
</dbReference>
<name>A0A1Y2BYB2_9FUNG</name>
<gene>
    <name evidence="20" type="ORF">LY90DRAFT_672404</name>
</gene>
<dbReference type="InterPro" id="IPR045357">
    <property type="entry name" value="Aminopeptidase_N-like_N"/>
</dbReference>
<dbReference type="Pfam" id="PF11838">
    <property type="entry name" value="ERAP1_C"/>
    <property type="match status" value="2"/>
</dbReference>
<organism evidence="20 21">
    <name type="scientific">Neocallimastix californiae</name>
    <dbReference type="NCBI Taxonomy" id="1754190"/>
    <lineage>
        <taxon>Eukaryota</taxon>
        <taxon>Fungi</taxon>
        <taxon>Fungi incertae sedis</taxon>
        <taxon>Chytridiomycota</taxon>
        <taxon>Chytridiomycota incertae sedis</taxon>
        <taxon>Neocallimastigomycetes</taxon>
        <taxon>Neocallimastigales</taxon>
        <taxon>Neocallimastigaceae</taxon>
        <taxon>Neocallimastix</taxon>
    </lineage>
</organism>
<dbReference type="EMBL" id="MCOG01000131">
    <property type="protein sequence ID" value="ORY39726.1"/>
    <property type="molecule type" value="Genomic_DNA"/>
</dbReference>
<dbReference type="InterPro" id="IPR050344">
    <property type="entry name" value="Peptidase_M1_aminopeptidases"/>
</dbReference>
<dbReference type="Gene3D" id="1.10.390.10">
    <property type="entry name" value="Neutral Protease Domain 2"/>
    <property type="match status" value="1"/>
</dbReference>
<dbReference type="GO" id="GO:0008270">
    <property type="term" value="F:zinc ion binding"/>
    <property type="evidence" value="ECO:0007669"/>
    <property type="project" value="InterPro"/>
</dbReference>
<feature type="domain" description="ERAP1-like C-terminal" evidence="18">
    <location>
        <begin position="881"/>
        <end position="1065"/>
    </location>
</feature>
<keyword evidence="8 16" id="KW-1133">Transmembrane helix</keyword>
<feature type="compositionally biased region" description="Basic and acidic residues" evidence="15">
    <location>
        <begin position="776"/>
        <end position="804"/>
    </location>
</feature>
<evidence type="ECO:0000259" key="19">
    <source>
        <dbReference type="Pfam" id="PF17900"/>
    </source>
</evidence>
<evidence type="ECO:0000256" key="1">
    <source>
        <dbReference type="ARBA" id="ARBA00004167"/>
    </source>
</evidence>
<sequence>MSHASQLEKLLPEEGSNFEEFDTENVERDEDGVYIESDYPRYDGSFINKIYTFLTMNWHSLKRPVIYSVTALLLFFIFFVPIFNHKITSKPIYSEIRLPKTVVPIAYRLDFATSLENVSFNGIAEIDVEVKEETNFIVIHSHKLTLSNIKITNGKKKWKAKSIKYNEKNQYAILNFNTILTPETKYTLIIQYAGLLSDDMSGYYLSKYGDNDKPSYLATTQFESTSARKAFPCFDEPEFKATFQLNMTVGAGYTAISNMNVVNIEKVKNSEKKKFIFANSTKMSTYLVAFIVSNFKSITKTNKGIDISVYTRPEQIESAEYALEVSTKILRFYESTYDIPYPLPKLDLVAIPDFEAGAMENWGLITFRETALLYNEKEASSINKQYVAIVIAHELAHQWFGNLVTMKWWDDLWLNEGFAEFMEYIGTNAAEPEWGMGNHWYYMDVLKAFKTDSSHYTHPIYAEVKDPEEISALFDDISYSKGSSVIRMIESWLNNINSKQIRRSATTYSSNYFFNRIHKYLDLYKYSNAETKQLWDALESYDRDGKPLMNVSETMGTFINQAGYPIVMMKENKEKNSVVLSQERYFANHIELMNSDKPADNSTWIIPYSYLVYSNATGKPEIIENKSITLKEETSIPLPRILRKRDSNVKDNSDAKLFVKGNPDQTGFYKVQYDDESIQIACEWLKSDLYFMSAIDRAGFLSDISSQLFNGRTENPETILDCLTFLRNEKSNVVWQSAIDVLKQLIKNYDIKASYGNVKKYIISLIQNIANDIGWEEKENNGNDKNKGDDNDKDKDKDKNGDKDNDNDEGDKIEDGDGDGDDDNGDGDKIEDGNEEYQSRKKINVATNGKNKKGDKMQYKNELREENLKRKRDNDDSSKEDNTIHNRSQLRASILGLACIVGEQKIKSEALSYFEQIKNGTFTKNFDEDILSVIYSTGIRYGNENEFNFIFEEYKKETSVQRKDMLKDSLAAVTVPFLQEKLFELSISEEIREQDTNFLLMKLIRNVGSSAARQCWIFVKEHWDSYFIDRFPTGTAGFSRLLGTIAEYLNNNEFFDDIVGWIEGTNDPKRVVPSNSKALVKRGVEFGRANSYWTKHEKYGEVVSKWLKENFENKKLIESN</sequence>
<dbReference type="GO" id="GO:0043171">
    <property type="term" value="P:peptide catabolic process"/>
    <property type="evidence" value="ECO:0007669"/>
    <property type="project" value="TreeGrafter"/>
</dbReference>
<feature type="region of interest" description="Disordered" evidence="15">
    <location>
        <begin position="776"/>
        <end position="884"/>
    </location>
</feature>
<dbReference type="GO" id="GO:0070006">
    <property type="term" value="F:metalloaminopeptidase activity"/>
    <property type="evidence" value="ECO:0007669"/>
    <property type="project" value="TreeGrafter"/>
</dbReference>